<dbReference type="SUPFAM" id="SSF49503">
    <property type="entry name" value="Cupredoxins"/>
    <property type="match status" value="1"/>
</dbReference>
<dbReference type="EMBL" id="JAWDJO010000026">
    <property type="protein sequence ID" value="KAL1899034.1"/>
    <property type="molecule type" value="Genomic_DNA"/>
</dbReference>
<keyword evidence="4" id="KW-1185">Reference proteome</keyword>
<evidence type="ECO:0000313" key="3">
    <source>
        <dbReference type="EMBL" id="KAL1899034.1"/>
    </source>
</evidence>
<evidence type="ECO:0008006" key="5">
    <source>
        <dbReference type="Google" id="ProtNLM"/>
    </source>
</evidence>
<dbReference type="InterPro" id="IPR052953">
    <property type="entry name" value="Ser-rich/MCO-related"/>
</dbReference>
<name>A0ABR3ZF98_9PEZI</name>
<comment type="caution">
    <text evidence="3">The sequence shown here is derived from an EMBL/GenBank/DDBJ whole genome shotgun (WGS) entry which is preliminary data.</text>
</comment>
<organism evidence="3 4">
    <name type="scientific">Ceratocystis pirilliformis</name>
    <dbReference type="NCBI Taxonomy" id="259994"/>
    <lineage>
        <taxon>Eukaryota</taxon>
        <taxon>Fungi</taxon>
        <taxon>Dikarya</taxon>
        <taxon>Ascomycota</taxon>
        <taxon>Pezizomycotina</taxon>
        <taxon>Sordariomycetes</taxon>
        <taxon>Hypocreomycetidae</taxon>
        <taxon>Microascales</taxon>
        <taxon>Ceratocystidaceae</taxon>
        <taxon>Ceratocystis</taxon>
    </lineage>
</organism>
<feature type="chain" id="PRO_5046540149" description="Extracellular serine-rich protein" evidence="2">
    <location>
        <begin position="17"/>
        <end position="291"/>
    </location>
</feature>
<keyword evidence="2" id="KW-0732">Signal</keyword>
<gene>
    <name evidence="3" type="ORF">Cpir12675_001590</name>
</gene>
<evidence type="ECO:0000313" key="4">
    <source>
        <dbReference type="Proteomes" id="UP001583280"/>
    </source>
</evidence>
<feature type="compositionally biased region" description="Low complexity" evidence="1">
    <location>
        <begin position="220"/>
        <end position="234"/>
    </location>
</feature>
<feature type="compositionally biased region" description="Acidic residues" evidence="1">
    <location>
        <begin position="181"/>
        <end position="190"/>
    </location>
</feature>
<reference evidence="3 4" key="1">
    <citation type="journal article" date="2024" name="IMA Fungus">
        <title>IMA Genome - F19 : A genome assembly and annotation guide to empower mycologists, including annotated draft genome sequences of Ceratocystis pirilliformis, Diaporthe australafricana, Fusarium ophioides, Paecilomyces lecythidis, and Sporothrix stenoceras.</title>
        <authorList>
            <person name="Aylward J."/>
            <person name="Wilson A.M."/>
            <person name="Visagie C.M."/>
            <person name="Spraker J."/>
            <person name="Barnes I."/>
            <person name="Buitendag C."/>
            <person name="Ceriani C."/>
            <person name="Del Mar Angel L."/>
            <person name="du Plessis D."/>
            <person name="Fuchs T."/>
            <person name="Gasser K."/>
            <person name="Kramer D."/>
            <person name="Li W."/>
            <person name="Munsamy K."/>
            <person name="Piso A."/>
            <person name="Price J.L."/>
            <person name="Sonnekus B."/>
            <person name="Thomas C."/>
            <person name="van der Nest A."/>
            <person name="van Dijk A."/>
            <person name="van Heerden A."/>
            <person name="van Vuuren N."/>
            <person name="Yilmaz N."/>
            <person name="Duong T.A."/>
            <person name="van der Merwe N.A."/>
            <person name="Wingfield M.J."/>
            <person name="Wingfield B.D."/>
        </authorList>
    </citation>
    <scope>NUCLEOTIDE SEQUENCE [LARGE SCALE GENOMIC DNA]</scope>
    <source>
        <strain evidence="3 4">CMW 12675</strain>
    </source>
</reference>
<feature type="region of interest" description="Disordered" evidence="1">
    <location>
        <begin position="156"/>
        <end position="291"/>
    </location>
</feature>
<dbReference type="PANTHER" id="PTHR34883">
    <property type="entry name" value="SERINE-RICH PROTEIN, PUTATIVE-RELATED-RELATED"/>
    <property type="match status" value="1"/>
</dbReference>
<evidence type="ECO:0000256" key="2">
    <source>
        <dbReference type="SAM" id="SignalP"/>
    </source>
</evidence>
<dbReference type="Proteomes" id="UP001583280">
    <property type="component" value="Unassembled WGS sequence"/>
</dbReference>
<feature type="compositionally biased region" description="Basic and acidic residues" evidence="1">
    <location>
        <begin position="235"/>
        <end position="244"/>
    </location>
</feature>
<sequence length="291" mass="32236">MRFIATSLLAASAVLAVPTPPNNEIEASPDWNPMIIPINVYPNAFDFSVNYARPGDILQFHFMPGYSSVVESTFEKPCSPRKFGFSVAPIEVNYYEALDVFRVVVLDYNPIWFYNGASNQCNEQGAVGVVNPPWPYDQPFYDFREAAREQTETIDPRINANGFFAPNPRFRHNQPKPSTDENTEEAENTEDGSKEPETSQAVNSEAEQAEALETEEAKMAEAQMAEEAQEAALARQKEKGKQVAEPEPTTPEETNTPQEAAKPERTRKKVSFAPSLHSTGNGESSSSTTSS</sequence>
<proteinExistence type="predicted"/>
<feature type="compositionally biased region" description="Low complexity" evidence="1">
    <location>
        <begin position="245"/>
        <end position="257"/>
    </location>
</feature>
<evidence type="ECO:0000256" key="1">
    <source>
        <dbReference type="SAM" id="MobiDB-lite"/>
    </source>
</evidence>
<protein>
    <recommendedName>
        <fullName evidence="5">Extracellular serine-rich protein</fullName>
    </recommendedName>
</protein>
<dbReference type="InterPro" id="IPR008972">
    <property type="entry name" value="Cupredoxin"/>
</dbReference>
<dbReference type="PANTHER" id="PTHR34883:SF17">
    <property type="entry name" value="CUPREDOXIN"/>
    <property type="match status" value="1"/>
</dbReference>
<accession>A0ABR3ZF98</accession>
<feature type="signal peptide" evidence="2">
    <location>
        <begin position="1"/>
        <end position="16"/>
    </location>
</feature>
<dbReference type="Gene3D" id="2.60.40.420">
    <property type="entry name" value="Cupredoxins - blue copper proteins"/>
    <property type="match status" value="1"/>
</dbReference>